<evidence type="ECO:0000313" key="3">
    <source>
        <dbReference type="Proteomes" id="UP000237073"/>
    </source>
</evidence>
<proteinExistence type="predicted"/>
<dbReference type="EMBL" id="PQGE01000028">
    <property type="protein sequence ID" value="POP41262.1"/>
    <property type="molecule type" value="Genomic_DNA"/>
</dbReference>
<dbReference type="InterPro" id="IPR036291">
    <property type="entry name" value="NAD(P)-bd_dom_sf"/>
</dbReference>
<keyword evidence="3" id="KW-1185">Reference proteome</keyword>
<evidence type="ECO:0000313" key="1">
    <source>
        <dbReference type="EMBL" id="POP41262.1"/>
    </source>
</evidence>
<name>A0A2P5GJ46_9ENTR</name>
<reference evidence="3 4" key="1">
    <citation type="submission" date="2018-01" db="EMBL/GenBank/DDBJ databases">
        <title>Superficieibacter electus gen. nov., sp. nov., an extended-spectrum beta-lactamase possessing member of the Enterobacteriaceae family, isolated from intensive care unit surfaces.</title>
        <authorList>
            <person name="Potter R.F."/>
            <person name="D'Souza A.W."/>
        </authorList>
    </citation>
    <scope>NUCLEOTIDE SEQUENCE [LARGE SCALE GENOMIC DNA]</scope>
    <source>
        <strain evidence="2 4">BP-1</strain>
        <strain evidence="1 3">BP-2</strain>
    </source>
</reference>
<dbReference type="OrthoDB" id="8418678at2"/>
<dbReference type="Gene3D" id="3.40.50.720">
    <property type="entry name" value="NAD(P)-binding Rossmann-like Domain"/>
    <property type="match status" value="1"/>
</dbReference>
<dbReference type="EMBL" id="PQGD01000024">
    <property type="protein sequence ID" value="POP43536.1"/>
    <property type="molecule type" value="Genomic_DNA"/>
</dbReference>
<comment type="caution">
    <text evidence="2">The sequence shown here is derived from an EMBL/GenBank/DDBJ whole genome shotgun (WGS) entry which is preliminary data.</text>
</comment>
<evidence type="ECO:0000313" key="2">
    <source>
        <dbReference type="EMBL" id="POP43536.1"/>
    </source>
</evidence>
<organism evidence="2 4">
    <name type="scientific">Superficieibacter electus</name>
    <dbReference type="NCBI Taxonomy" id="2022662"/>
    <lineage>
        <taxon>Bacteria</taxon>
        <taxon>Pseudomonadati</taxon>
        <taxon>Pseudomonadota</taxon>
        <taxon>Gammaproteobacteria</taxon>
        <taxon>Enterobacterales</taxon>
        <taxon>Enterobacteriaceae</taxon>
        <taxon>Superficieibacter</taxon>
    </lineage>
</organism>
<accession>A0A2P5GJ46</accession>
<protein>
    <submittedName>
        <fullName evidence="2">NADP oxidoreductase</fullName>
    </submittedName>
</protein>
<dbReference type="RefSeq" id="WP_103678395.1">
    <property type="nucleotide sequence ID" value="NZ_PQGD01000024.1"/>
</dbReference>
<dbReference type="Proteomes" id="UP000237073">
    <property type="component" value="Unassembled WGS sequence"/>
</dbReference>
<dbReference type="AlphaFoldDB" id="A0A2P5GJ46"/>
<dbReference type="Proteomes" id="UP000247005">
    <property type="component" value="Unassembled WGS sequence"/>
</dbReference>
<sequence>MKRIGIVEVDTRTELLVRVIFKAMPDAQVFLSIGSGETAQRLAREYPCWTLDSHQAVVDEADIIFTNTNRHALVELARCIRLRRTQTLISLAAGIQLRELQQLFNHADCVRLLLATVNESGEPTAILTTVNEEIINLFSLSGPVSMISNESDFNMIEMHQ</sequence>
<gene>
    <name evidence="2" type="ORF">CHU32_23155</name>
    <name evidence="1" type="ORF">CHU33_23380</name>
</gene>
<evidence type="ECO:0000313" key="4">
    <source>
        <dbReference type="Proteomes" id="UP000247005"/>
    </source>
</evidence>
<dbReference type="SUPFAM" id="SSF51735">
    <property type="entry name" value="NAD(P)-binding Rossmann-fold domains"/>
    <property type="match status" value="1"/>
</dbReference>